<dbReference type="OrthoDB" id="1430047at2"/>
<proteinExistence type="predicted"/>
<gene>
    <name evidence="1" type="ORF">OB69_05560</name>
</gene>
<name>A0A0L8AND7_9BACT</name>
<accession>A0A0L8AND7</accession>
<dbReference type="PROSITE" id="PS51257">
    <property type="entry name" value="PROKAR_LIPOPROTEIN"/>
    <property type="match status" value="1"/>
</dbReference>
<comment type="caution">
    <text evidence="1">The sequence shown here is derived from an EMBL/GenBank/DDBJ whole genome shotgun (WGS) entry which is preliminary data.</text>
</comment>
<organism evidence="1 2">
    <name type="scientific">Roseivirga seohaensis subsp. aquiponti</name>
    <dbReference type="NCBI Taxonomy" id="1566026"/>
    <lineage>
        <taxon>Bacteria</taxon>
        <taxon>Pseudomonadati</taxon>
        <taxon>Bacteroidota</taxon>
        <taxon>Cytophagia</taxon>
        <taxon>Cytophagales</taxon>
        <taxon>Roseivirgaceae</taxon>
        <taxon>Roseivirga</taxon>
    </lineage>
</organism>
<sequence length="123" mass="13856">MKKIILAIGLITTFFYSCEDDPTTAYLNVKNETTLPLEGVTIYLGGIVHNYGKIDSGKTSGLFLFYNTFVADSIVFEYDNEVTIFRPNNGLFQWPAMEIGATYTYTIGLDQNNEPKYEVGRVN</sequence>
<dbReference type="Proteomes" id="UP000036908">
    <property type="component" value="Unassembled WGS sequence"/>
</dbReference>
<dbReference type="AlphaFoldDB" id="A0A0L8AND7"/>
<dbReference type="RefSeq" id="WP_053222710.1">
    <property type="nucleotide sequence ID" value="NZ_JSVA01000006.1"/>
</dbReference>
<dbReference type="PATRIC" id="fig|1566026.4.peg.2936"/>
<evidence type="ECO:0000313" key="1">
    <source>
        <dbReference type="EMBL" id="KOF03750.1"/>
    </source>
</evidence>
<dbReference type="EMBL" id="JSVA01000006">
    <property type="protein sequence ID" value="KOF03750.1"/>
    <property type="molecule type" value="Genomic_DNA"/>
</dbReference>
<keyword evidence="2" id="KW-1185">Reference proteome</keyword>
<reference evidence="2" key="1">
    <citation type="submission" date="2014-11" db="EMBL/GenBank/DDBJ databases">
        <title>Genome sequencing of Roseivirga sp. D-25.</title>
        <authorList>
            <person name="Selvaratnam C."/>
            <person name="Thevarajoo S."/>
            <person name="Goh K.M."/>
            <person name="Eee R."/>
            <person name="Chan K.-G."/>
            <person name="Chong C.S."/>
        </authorList>
    </citation>
    <scope>NUCLEOTIDE SEQUENCE [LARGE SCALE GENOMIC DNA]</scope>
    <source>
        <strain evidence="2">D-25</strain>
    </source>
</reference>
<evidence type="ECO:0000313" key="2">
    <source>
        <dbReference type="Proteomes" id="UP000036908"/>
    </source>
</evidence>
<protein>
    <submittedName>
        <fullName evidence="1">Uncharacterized protein</fullName>
    </submittedName>
</protein>